<organism evidence="11 12">
    <name type="scientific">Austropuccinia psidii MF-1</name>
    <dbReference type="NCBI Taxonomy" id="1389203"/>
    <lineage>
        <taxon>Eukaryota</taxon>
        <taxon>Fungi</taxon>
        <taxon>Dikarya</taxon>
        <taxon>Basidiomycota</taxon>
        <taxon>Pucciniomycotina</taxon>
        <taxon>Pucciniomycetes</taxon>
        <taxon>Pucciniales</taxon>
        <taxon>Sphaerophragmiaceae</taxon>
        <taxon>Austropuccinia</taxon>
    </lineage>
</organism>
<keyword evidence="9" id="KW-0239">DNA-directed DNA polymerase</keyword>
<keyword evidence="1" id="KW-0548">Nucleotidyltransferase</keyword>
<keyword evidence="7" id="KW-0229">DNA integration</keyword>
<dbReference type="GO" id="GO:0006310">
    <property type="term" value="P:DNA recombination"/>
    <property type="evidence" value="ECO:0007669"/>
    <property type="project" value="UniProtKB-KW"/>
</dbReference>
<dbReference type="SUPFAM" id="SSF53098">
    <property type="entry name" value="Ribonuclease H-like"/>
    <property type="match status" value="1"/>
</dbReference>
<name>A0A9Q3H2U5_9BASI</name>
<dbReference type="AlphaFoldDB" id="A0A9Q3H2U5"/>
<dbReference type="InterPro" id="IPR039537">
    <property type="entry name" value="Retrotran_Ty1/copia-like"/>
</dbReference>
<evidence type="ECO:0008006" key="13">
    <source>
        <dbReference type="Google" id="ProtNLM"/>
    </source>
</evidence>
<dbReference type="GO" id="GO:0003887">
    <property type="term" value="F:DNA-directed DNA polymerase activity"/>
    <property type="evidence" value="ECO:0007669"/>
    <property type="project" value="UniProtKB-KW"/>
</dbReference>
<keyword evidence="6" id="KW-0460">Magnesium</keyword>
<dbReference type="OrthoDB" id="413361at2759"/>
<dbReference type="Gene3D" id="3.30.420.10">
    <property type="entry name" value="Ribonuclease H-like superfamily/Ribonuclease H"/>
    <property type="match status" value="1"/>
</dbReference>
<protein>
    <recommendedName>
        <fullName evidence="13">Integrase catalytic domain-containing protein</fullName>
    </recommendedName>
</protein>
<dbReference type="GO" id="GO:0016787">
    <property type="term" value="F:hydrolase activity"/>
    <property type="evidence" value="ECO:0007669"/>
    <property type="project" value="UniProtKB-KW"/>
</dbReference>
<keyword evidence="2" id="KW-0540">Nuclease</keyword>
<evidence type="ECO:0000256" key="9">
    <source>
        <dbReference type="ARBA" id="ARBA00022932"/>
    </source>
</evidence>
<dbReference type="InterPro" id="IPR036397">
    <property type="entry name" value="RNaseH_sf"/>
</dbReference>
<dbReference type="PANTHER" id="PTHR42648:SF11">
    <property type="entry name" value="TRANSPOSON TY4-P GAG-POL POLYPROTEIN"/>
    <property type="match status" value="1"/>
</dbReference>
<dbReference type="PANTHER" id="PTHR42648">
    <property type="entry name" value="TRANSPOSASE, PUTATIVE-RELATED"/>
    <property type="match status" value="1"/>
</dbReference>
<accession>A0A9Q3H2U5</accession>
<keyword evidence="9" id="KW-0808">Transferase</keyword>
<reference evidence="11" key="1">
    <citation type="submission" date="2021-03" db="EMBL/GenBank/DDBJ databases">
        <title>Draft genome sequence of rust myrtle Austropuccinia psidii MF-1, a brazilian biotype.</title>
        <authorList>
            <person name="Quecine M.C."/>
            <person name="Pachon D.M.R."/>
            <person name="Bonatelli M.L."/>
            <person name="Correr F.H."/>
            <person name="Franceschini L.M."/>
            <person name="Leite T.F."/>
            <person name="Margarido G.R.A."/>
            <person name="Almeida C.A."/>
            <person name="Ferrarezi J.A."/>
            <person name="Labate C.A."/>
        </authorList>
    </citation>
    <scope>NUCLEOTIDE SEQUENCE</scope>
    <source>
        <strain evidence="11">MF-1</strain>
    </source>
</reference>
<evidence type="ECO:0000256" key="8">
    <source>
        <dbReference type="ARBA" id="ARBA00022918"/>
    </source>
</evidence>
<keyword evidence="12" id="KW-1185">Reference proteome</keyword>
<dbReference type="GO" id="GO:0003676">
    <property type="term" value="F:nucleic acid binding"/>
    <property type="evidence" value="ECO:0007669"/>
    <property type="project" value="InterPro"/>
</dbReference>
<dbReference type="GO" id="GO:0003964">
    <property type="term" value="F:RNA-directed DNA polymerase activity"/>
    <property type="evidence" value="ECO:0007669"/>
    <property type="project" value="UniProtKB-KW"/>
</dbReference>
<keyword evidence="4" id="KW-0255">Endonuclease</keyword>
<keyword evidence="3" id="KW-0479">Metal-binding</keyword>
<dbReference type="GO" id="GO:0004519">
    <property type="term" value="F:endonuclease activity"/>
    <property type="evidence" value="ECO:0007669"/>
    <property type="project" value="UniProtKB-KW"/>
</dbReference>
<evidence type="ECO:0000256" key="4">
    <source>
        <dbReference type="ARBA" id="ARBA00022759"/>
    </source>
</evidence>
<evidence type="ECO:0000313" key="11">
    <source>
        <dbReference type="EMBL" id="MBW0487959.1"/>
    </source>
</evidence>
<evidence type="ECO:0000256" key="5">
    <source>
        <dbReference type="ARBA" id="ARBA00022801"/>
    </source>
</evidence>
<gene>
    <name evidence="11" type="ORF">O181_027674</name>
</gene>
<evidence type="ECO:0000256" key="3">
    <source>
        <dbReference type="ARBA" id="ARBA00022723"/>
    </source>
</evidence>
<evidence type="ECO:0000313" key="12">
    <source>
        <dbReference type="Proteomes" id="UP000765509"/>
    </source>
</evidence>
<evidence type="ECO:0000256" key="6">
    <source>
        <dbReference type="ARBA" id="ARBA00022842"/>
    </source>
</evidence>
<evidence type="ECO:0000256" key="7">
    <source>
        <dbReference type="ARBA" id="ARBA00022908"/>
    </source>
</evidence>
<keyword evidence="8" id="KW-0695">RNA-directed DNA polymerase</keyword>
<evidence type="ECO:0000256" key="2">
    <source>
        <dbReference type="ARBA" id="ARBA00022722"/>
    </source>
</evidence>
<dbReference type="Proteomes" id="UP000765509">
    <property type="component" value="Unassembled WGS sequence"/>
</dbReference>
<dbReference type="GO" id="GO:0046872">
    <property type="term" value="F:metal ion binding"/>
    <property type="evidence" value="ECO:0007669"/>
    <property type="project" value="UniProtKB-KW"/>
</dbReference>
<keyword evidence="10" id="KW-0233">DNA recombination</keyword>
<comment type="caution">
    <text evidence="11">The sequence shown here is derived from an EMBL/GenBank/DDBJ whole genome shotgun (WGS) entry which is preliminary data.</text>
</comment>
<keyword evidence="5" id="KW-0378">Hydrolase</keyword>
<dbReference type="EMBL" id="AVOT02009371">
    <property type="protein sequence ID" value="MBW0487959.1"/>
    <property type="molecule type" value="Genomic_DNA"/>
</dbReference>
<dbReference type="GO" id="GO:0015074">
    <property type="term" value="P:DNA integration"/>
    <property type="evidence" value="ECO:0007669"/>
    <property type="project" value="UniProtKB-KW"/>
</dbReference>
<dbReference type="InterPro" id="IPR012337">
    <property type="entry name" value="RNaseH-like_sf"/>
</dbReference>
<sequence>MQHFQDCFNPVKQPLDCINLDIVGPINPASVSGYCYFLTIVDQFSSLNLYAENWHDRHINKVACDQGGEFNNEKFQKLACTSDFLHIMSPAETPQHDGFAENAN</sequence>
<proteinExistence type="predicted"/>
<evidence type="ECO:0000256" key="10">
    <source>
        <dbReference type="ARBA" id="ARBA00023172"/>
    </source>
</evidence>
<evidence type="ECO:0000256" key="1">
    <source>
        <dbReference type="ARBA" id="ARBA00022695"/>
    </source>
</evidence>